<dbReference type="NCBIfam" id="TIGR00797">
    <property type="entry name" value="matE"/>
    <property type="match status" value="1"/>
</dbReference>
<dbReference type="GO" id="GO:0005886">
    <property type="term" value="C:plasma membrane"/>
    <property type="evidence" value="ECO:0007669"/>
    <property type="project" value="UniProtKB-SubCell"/>
</dbReference>
<dbReference type="PIRSF" id="PIRSF006603">
    <property type="entry name" value="DinF"/>
    <property type="match status" value="1"/>
</dbReference>
<feature type="transmembrane region" description="Helical" evidence="7">
    <location>
        <begin position="46"/>
        <end position="70"/>
    </location>
</feature>
<keyword evidence="9" id="KW-1185">Reference proteome</keyword>
<organism evidence="8 9">
    <name type="scientific">Treponema peruense</name>
    <dbReference type="NCBI Taxonomy" id="2787628"/>
    <lineage>
        <taxon>Bacteria</taxon>
        <taxon>Pseudomonadati</taxon>
        <taxon>Spirochaetota</taxon>
        <taxon>Spirochaetia</taxon>
        <taxon>Spirochaetales</taxon>
        <taxon>Treponemataceae</taxon>
        <taxon>Treponema</taxon>
    </lineage>
</organism>
<feature type="transmembrane region" description="Helical" evidence="7">
    <location>
        <begin position="280"/>
        <end position="301"/>
    </location>
</feature>
<sequence length="448" mass="47924">MTKNLTEGNPLKLILLFSLPLLAGNLFQQAYNLVDAAIVGRYLGTMALAGVGASGSVNFLVLGFCMGICAGFTIPVAQKFGAGDYSAMRSYIFIGAVSLALFSVVVTVVCSLLCRWVLGFMSTPADIFDNAYIYLLIIFLGSPFTLMYNFLSGILRAIGNSKTPFIFLVVATIVNIVLDLTFIIVFNMGVAGAALATVAAQAVSGILCLVHIMRRYEILRFRKEDLVWNWKKLSVLFGMGIPMGLQFSITAIGSMALQAANNSLGSVCVSGFTAGSKLKILFISPYDAIGTAVSTYAGQNLGAQKFDRIKQGILLGTAISVLYGIAASISLIAFGRPLSLMFIDSSETEVLNASVQYAATIGIFYWVLGILNVVRPSLQGLGFTSRAIFSGVIEMFARCIVSFGLVPVIGYKAVCFADPCAWVCAVIYVSITMVWCLSKIKKAPDSVC</sequence>
<evidence type="ECO:0000256" key="7">
    <source>
        <dbReference type="SAM" id="Phobius"/>
    </source>
</evidence>
<proteinExistence type="predicted"/>
<dbReference type="EMBL" id="CP064936">
    <property type="protein sequence ID" value="QQA02155.1"/>
    <property type="molecule type" value="Genomic_DNA"/>
</dbReference>
<evidence type="ECO:0000313" key="8">
    <source>
        <dbReference type="EMBL" id="QQA02155.1"/>
    </source>
</evidence>
<evidence type="ECO:0000256" key="4">
    <source>
        <dbReference type="ARBA" id="ARBA00022692"/>
    </source>
</evidence>
<dbReference type="PANTHER" id="PTHR43549">
    <property type="entry name" value="MULTIDRUG RESISTANCE PROTEIN YPNP-RELATED"/>
    <property type="match status" value="1"/>
</dbReference>
<dbReference type="GO" id="GO:0015297">
    <property type="term" value="F:antiporter activity"/>
    <property type="evidence" value="ECO:0007669"/>
    <property type="project" value="InterPro"/>
</dbReference>
<dbReference type="PANTHER" id="PTHR43549:SF3">
    <property type="entry name" value="MULTIDRUG RESISTANCE PROTEIN YPNP-RELATED"/>
    <property type="match status" value="1"/>
</dbReference>
<evidence type="ECO:0000256" key="2">
    <source>
        <dbReference type="ARBA" id="ARBA00022448"/>
    </source>
</evidence>
<reference evidence="8 9" key="1">
    <citation type="submission" date="2020-11" db="EMBL/GenBank/DDBJ databases">
        <title>Treponema Peruensis nv. sp., first commensal Treponema isolated from human feces.</title>
        <authorList>
            <person name="Belkhou C."/>
            <person name="Raes J."/>
        </authorList>
    </citation>
    <scope>NUCLEOTIDE SEQUENCE [LARGE SCALE GENOMIC DNA]</scope>
    <source>
        <strain evidence="8 9">RCC2812</strain>
    </source>
</reference>
<dbReference type="Proteomes" id="UP000595224">
    <property type="component" value="Chromosome"/>
</dbReference>
<protein>
    <submittedName>
        <fullName evidence="8">MATE family efflux transporter</fullName>
    </submittedName>
</protein>
<dbReference type="GO" id="GO:0042910">
    <property type="term" value="F:xenobiotic transmembrane transporter activity"/>
    <property type="evidence" value="ECO:0007669"/>
    <property type="project" value="InterPro"/>
</dbReference>
<comment type="subcellular location">
    <subcellularLocation>
        <location evidence="1">Cell membrane</location>
        <topology evidence="1">Multi-pass membrane protein</topology>
    </subcellularLocation>
</comment>
<dbReference type="CDD" id="cd13138">
    <property type="entry name" value="MATE_yoeA_like"/>
    <property type="match status" value="1"/>
</dbReference>
<evidence type="ECO:0000256" key="5">
    <source>
        <dbReference type="ARBA" id="ARBA00022989"/>
    </source>
</evidence>
<dbReference type="InterPro" id="IPR002528">
    <property type="entry name" value="MATE_fam"/>
</dbReference>
<name>A0A7T3V6M4_9SPIR</name>
<gene>
    <name evidence="8" type="ORF">IWA51_06140</name>
</gene>
<feature type="transmembrane region" description="Helical" evidence="7">
    <location>
        <begin position="395"/>
        <end position="414"/>
    </location>
</feature>
<keyword evidence="4 7" id="KW-0812">Transmembrane</keyword>
<keyword evidence="3" id="KW-1003">Cell membrane</keyword>
<dbReference type="Pfam" id="PF01554">
    <property type="entry name" value="MatE"/>
    <property type="match status" value="2"/>
</dbReference>
<feature type="transmembrane region" description="Helical" evidence="7">
    <location>
        <begin position="192"/>
        <end position="212"/>
    </location>
</feature>
<dbReference type="AlphaFoldDB" id="A0A7T3V6M4"/>
<feature type="transmembrane region" description="Helical" evidence="7">
    <location>
        <begin position="163"/>
        <end position="186"/>
    </location>
</feature>
<evidence type="ECO:0000256" key="6">
    <source>
        <dbReference type="ARBA" id="ARBA00023136"/>
    </source>
</evidence>
<feature type="transmembrane region" description="Helical" evidence="7">
    <location>
        <begin position="131"/>
        <end position="151"/>
    </location>
</feature>
<feature type="transmembrane region" description="Helical" evidence="7">
    <location>
        <begin position="420"/>
        <end position="437"/>
    </location>
</feature>
<feature type="transmembrane region" description="Helical" evidence="7">
    <location>
        <begin position="233"/>
        <end position="260"/>
    </location>
</feature>
<evidence type="ECO:0000256" key="3">
    <source>
        <dbReference type="ARBA" id="ARBA00022475"/>
    </source>
</evidence>
<evidence type="ECO:0000256" key="1">
    <source>
        <dbReference type="ARBA" id="ARBA00004651"/>
    </source>
</evidence>
<dbReference type="InterPro" id="IPR052031">
    <property type="entry name" value="Membrane_Transporter-Flippase"/>
</dbReference>
<feature type="transmembrane region" description="Helical" evidence="7">
    <location>
        <begin position="355"/>
        <end position="374"/>
    </location>
</feature>
<keyword evidence="2" id="KW-0813">Transport</keyword>
<dbReference type="KEGG" id="tper:IWA51_06140"/>
<feature type="transmembrane region" description="Helical" evidence="7">
    <location>
        <begin position="91"/>
        <end position="119"/>
    </location>
</feature>
<dbReference type="InterPro" id="IPR048279">
    <property type="entry name" value="MdtK-like"/>
</dbReference>
<keyword evidence="5 7" id="KW-1133">Transmembrane helix</keyword>
<accession>A0A7T3V6M4</accession>
<dbReference type="RefSeq" id="WP_198443615.1">
    <property type="nucleotide sequence ID" value="NZ_CBCSHE010000003.1"/>
</dbReference>
<keyword evidence="6 7" id="KW-0472">Membrane</keyword>
<feature type="transmembrane region" description="Helical" evidence="7">
    <location>
        <begin position="313"/>
        <end position="335"/>
    </location>
</feature>
<evidence type="ECO:0000313" key="9">
    <source>
        <dbReference type="Proteomes" id="UP000595224"/>
    </source>
</evidence>